<proteinExistence type="predicted"/>
<reference evidence="2 3" key="1">
    <citation type="submission" date="2019-10" db="EMBL/GenBank/DDBJ databases">
        <title>Two novel species isolated from a subtropical stream in China.</title>
        <authorList>
            <person name="Lu H."/>
        </authorList>
    </citation>
    <scope>NUCLEOTIDE SEQUENCE [LARGE SCALE GENOMIC DNA]</scope>
    <source>
        <strain evidence="2 3">FT103W</strain>
    </source>
</reference>
<keyword evidence="1" id="KW-0732">Signal</keyword>
<accession>A0A843SBJ6</accession>
<dbReference type="Proteomes" id="UP000444318">
    <property type="component" value="Unassembled WGS sequence"/>
</dbReference>
<keyword evidence="3" id="KW-1185">Reference proteome</keyword>
<sequence>MKRYANLIKTCVVAGFCCAVSAVWAVDIPMDSKLAAGRLEAKTCYATLKNKGKLVGYELNGDLLMSSAGRLVAVPSSSSHDVGDGKPRRYQGGGLDVEIKPLSDEKTETIKNITYTIKEHAVAILIEKGKRRRFRLDVLFNCS</sequence>
<feature type="chain" id="PRO_5032420387" evidence="1">
    <location>
        <begin position="26"/>
        <end position="143"/>
    </location>
</feature>
<feature type="signal peptide" evidence="1">
    <location>
        <begin position="1"/>
        <end position="25"/>
    </location>
</feature>
<dbReference type="AlphaFoldDB" id="A0A843SBJ6"/>
<dbReference type="RefSeq" id="WP_152807364.1">
    <property type="nucleotide sequence ID" value="NZ_WHUF01000005.1"/>
</dbReference>
<comment type="caution">
    <text evidence="2">The sequence shown here is derived from an EMBL/GenBank/DDBJ whole genome shotgun (WGS) entry which is preliminary data.</text>
</comment>
<organism evidence="2 3">
    <name type="scientific">Rugamonas rivuli</name>
    <dbReference type="NCBI Taxonomy" id="2743358"/>
    <lineage>
        <taxon>Bacteria</taxon>
        <taxon>Pseudomonadati</taxon>
        <taxon>Pseudomonadota</taxon>
        <taxon>Betaproteobacteria</taxon>
        <taxon>Burkholderiales</taxon>
        <taxon>Oxalobacteraceae</taxon>
        <taxon>Telluria group</taxon>
        <taxon>Rugamonas</taxon>
    </lineage>
</organism>
<evidence type="ECO:0000313" key="3">
    <source>
        <dbReference type="Proteomes" id="UP000444318"/>
    </source>
</evidence>
<name>A0A843SBJ6_9BURK</name>
<protein>
    <submittedName>
        <fullName evidence="2">Uncharacterized protein</fullName>
    </submittedName>
</protein>
<evidence type="ECO:0000313" key="2">
    <source>
        <dbReference type="EMBL" id="MQA21865.1"/>
    </source>
</evidence>
<evidence type="ECO:0000256" key="1">
    <source>
        <dbReference type="SAM" id="SignalP"/>
    </source>
</evidence>
<dbReference type="EMBL" id="WHUF01000005">
    <property type="protein sequence ID" value="MQA21865.1"/>
    <property type="molecule type" value="Genomic_DNA"/>
</dbReference>
<gene>
    <name evidence="2" type="ORF">GEV01_20340</name>
</gene>